<gene>
    <name evidence="1" type="ORF">DSO57_1033718</name>
</gene>
<keyword evidence="2" id="KW-1185">Reference proteome</keyword>
<comment type="caution">
    <text evidence="1">The sequence shown here is derived from an EMBL/GenBank/DDBJ whole genome shotgun (WGS) entry which is preliminary data.</text>
</comment>
<evidence type="ECO:0000313" key="1">
    <source>
        <dbReference type="EMBL" id="KAJ9067950.1"/>
    </source>
</evidence>
<dbReference type="EMBL" id="QTSX02003820">
    <property type="protein sequence ID" value="KAJ9067950.1"/>
    <property type="molecule type" value="Genomic_DNA"/>
</dbReference>
<name>A0ACC2T084_9FUNG</name>
<accession>A0ACC2T084</accession>
<reference evidence="1" key="1">
    <citation type="submission" date="2022-04" db="EMBL/GenBank/DDBJ databases">
        <title>Genome of the entomopathogenic fungus Entomophthora muscae.</title>
        <authorList>
            <person name="Elya C."/>
            <person name="Lovett B.R."/>
            <person name="Lee E."/>
            <person name="Macias A.M."/>
            <person name="Hajek A.E."/>
            <person name="De Bivort B.L."/>
            <person name="Kasson M.T."/>
            <person name="De Fine Licht H.H."/>
            <person name="Stajich J.E."/>
        </authorList>
    </citation>
    <scope>NUCLEOTIDE SEQUENCE</scope>
    <source>
        <strain evidence="1">Berkeley</strain>
    </source>
</reference>
<evidence type="ECO:0000313" key="2">
    <source>
        <dbReference type="Proteomes" id="UP001165960"/>
    </source>
</evidence>
<dbReference type="Proteomes" id="UP001165960">
    <property type="component" value="Unassembled WGS sequence"/>
</dbReference>
<protein>
    <submittedName>
        <fullName evidence="1">Uncharacterized protein</fullName>
    </submittedName>
</protein>
<organism evidence="1 2">
    <name type="scientific">Entomophthora muscae</name>
    <dbReference type="NCBI Taxonomy" id="34485"/>
    <lineage>
        <taxon>Eukaryota</taxon>
        <taxon>Fungi</taxon>
        <taxon>Fungi incertae sedis</taxon>
        <taxon>Zoopagomycota</taxon>
        <taxon>Entomophthoromycotina</taxon>
        <taxon>Entomophthoromycetes</taxon>
        <taxon>Entomophthorales</taxon>
        <taxon>Entomophthoraceae</taxon>
        <taxon>Entomophthora</taxon>
    </lineage>
</organism>
<proteinExistence type="predicted"/>
<sequence length="235" mass="25805">MKPSERRESMLRLTANHERASLFDDVASSRSKASSRLTRAMCFCCSSPLGALFAAIFSLLLLAACGLLTFFLIPRVPSIFYRDLTYSDGSPINELATLSPASNGTLTIPLLINFDISSDNYVDIKINRVDLIGVMQGIPVGQGSLSSPLTIVGRTTTPIALPFTLKYNLLDTSQTNRATIKLLNSSCSPNPNKRKALNIDYHADLALEVLSWTHVIPNIRNTFHFVCPWDIASLL</sequence>